<keyword evidence="5" id="KW-1185">Reference proteome</keyword>
<dbReference type="Gene3D" id="3.30.1330.60">
    <property type="entry name" value="OmpA-like domain"/>
    <property type="match status" value="1"/>
</dbReference>
<dbReference type="InterPro" id="IPR006665">
    <property type="entry name" value="OmpA-like"/>
</dbReference>
<dbReference type="PROSITE" id="PS51257">
    <property type="entry name" value="PROKAR_LIPOPROTEIN"/>
    <property type="match status" value="1"/>
</dbReference>
<comment type="caution">
    <text evidence="4">The sequence shown here is derived from an EMBL/GenBank/DDBJ whole genome shotgun (WGS) entry which is preliminary data.</text>
</comment>
<sequence>MRIVKLCLLFPLLYSCVSSKAYEHLKNEKNKLKVERGSLTKQLQDLETVKNALENDLEKSKSKVKILSVENANQEQDIVALKRNLKALEESHKFLDQNRSSAIVSITRKNKALLQMIEKKEQALRAESIRLEKLNKEISIGEKKINDLKVLLNKRENEMSRLKKSLSDALLSYKDKGLSIEQKSGKLYVSMENKLLFKSGSWDIEVAGRSAIVKLGKVLARSPNISILIEGHTDNVAYIGKKKGINGNWDLSTKRAVEVVKILEKNKDISLKNLTAAGRSEYDPVASNESPEGKAKNRRIEIIIAPNIDKILSLVE</sequence>
<accession>A0AAV4G672</accession>
<dbReference type="PANTHER" id="PTHR30329">
    <property type="entry name" value="STATOR ELEMENT OF FLAGELLAR MOTOR COMPLEX"/>
    <property type="match status" value="1"/>
</dbReference>
<organism evidence="4 5">
    <name type="scientific">Elysia marginata</name>
    <dbReference type="NCBI Taxonomy" id="1093978"/>
    <lineage>
        <taxon>Eukaryota</taxon>
        <taxon>Metazoa</taxon>
        <taxon>Spiralia</taxon>
        <taxon>Lophotrochozoa</taxon>
        <taxon>Mollusca</taxon>
        <taxon>Gastropoda</taxon>
        <taxon>Heterobranchia</taxon>
        <taxon>Euthyneura</taxon>
        <taxon>Panpulmonata</taxon>
        <taxon>Sacoglossa</taxon>
        <taxon>Placobranchoidea</taxon>
        <taxon>Plakobranchidae</taxon>
        <taxon>Elysia</taxon>
    </lineage>
</organism>
<dbReference type="AlphaFoldDB" id="A0AAV4G672"/>
<dbReference type="SUPFAM" id="SSF103088">
    <property type="entry name" value="OmpA-like"/>
    <property type="match status" value="1"/>
</dbReference>
<protein>
    <submittedName>
        <fullName evidence="4">Cell envelope biogenesis protein OmpA</fullName>
    </submittedName>
</protein>
<keyword evidence="2" id="KW-0732">Signal</keyword>
<evidence type="ECO:0000313" key="4">
    <source>
        <dbReference type="EMBL" id="GFR80686.1"/>
    </source>
</evidence>
<feature type="signal peptide" evidence="2">
    <location>
        <begin position="1"/>
        <end position="19"/>
    </location>
</feature>
<dbReference type="CDD" id="cd07185">
    <property type="entry name" value="OmpA_C-like"/>
    <property type="match status" value="1"/>
</dbReference>
<gene>
    <name evidence="4" type="ORF">ElyMa_002321600</name>
</gene>
<evidence type="ECO:0000256" key="1">
    <source>
        <dbReference type="SAM" id="Coils"/>
    </source>
</evidence>
<evidence type="ECO:0000313" key="5">
    <source>
        <dbReference type="Proteomes" id="UP000762676"/>
    </source>
</evidence>
<dbReference type="PANTHER" id="PTHR30329:SF21">
    <property type="entry name" value="LIPOPROTEIN YIAD-RELATED"/>
    <property type="match status" value="1"/>
</dbReference>
<dbReference type="EMBL" id="BMAT01004790">
    <property type="protein sequence ID" value="GFR80686.1"/>
    <property type="molecule type" value="Genomic_DNA"/>
</dbReference>
<feature type="domain" description="OmpA-like" evidence="3">
    <location>
        <begin position="184"/>
        <end position="308"/>
    </location>
</feature>
<dbReference type="Proteomes" id="UP000762676">
    <property type="component" value="Unassembled WGS sequence"/>
</dbReference>
<feature type="chain" id="PRO_5043786197" evidence="2">
    <location>
        <begin position="20"/>
        <end position="316"/>
    </location>
</feature>
<name>A0AAV4G672_9GAST</name>
<dbReference type="Pfam" id="PF00691">
    <property type="entry name" value="OmpA"/>
    <property type="match status" value="1"/>
</dbReference>
<proteinExistence type="predicted"/>
<dbReference type="PROSITE" id="PS51123">
    <property type="entry name" value="OMPA_2"/>
    <property type="match status" value="1"/>
</dbReference>
<evidence type="ECO:0000256" key="2">
    <source>
        <dbReference type="SAM" id="SignalP"/>
    </source>
</evidence>
<reference evidence="4 5" key="1">
    <citation type="journal article" date="2021" name="Elife">
        <title>Chloroplast acquisition without the gene transfer in kleptoplastic sea slugs, Plakobranchus ocellatus.</title>
        <authorList>
            <person name="Maeda T."/>
            <person name="Takahashi S."/>
            <person name="Yoshida T."/>
            <person name="Shimamura S."/>
            <person name="Takaki Y."/>
            <person name="Nagai Y."/>
            <person name="Toyoda A."/>
            <person name="Suzuki Y."/>
            <person name="Arimoto A."/>
            <person name="Ishii H."/>
            <person name="Satoh N."/>
            <person name="Nishiyama T."/>
            <person name="Hasebe M."/>
            <person name="Maruyama T."/>
            <person name="Minagawa J."/>
            <person name="Obokata J."/>
            <person name="Shigenobu S."/>
        </authorList>
    </citation>
    <scope>NUCLEOTIDE SEQUENCE [LARGE SCALE GENOMIC DNA]</scope>
</reference>
<keyword evidence="1" id="KW-0175">Coiled coil</keyword>
<evidence type="ECO:0000259" key="3">
    <source>
        <dbReference type="PROSITE" id="PS51123"/>
    </source>
</evidence>
<dbReference type="InterPro" id="IPR050330">
    <property type="entry name" value="Bact_OuterMem_StrucFunc"/>
</dbReference>
<dbReference type="InterPro" id="IPR036737">
    <property type="entry name" value="OmpA-like_sf"/>
</dbReference>
<feature type="coiled-coil region" evidence="1">
    <location>
        <begin position="22"/>
        <end position="165"/>
    </location>
</feature>